<keyword evidence="2" id="KW-0472">Membrane</keyword>
<organism evidence="4 5">
    <name type="scientific">Azonexus hydrophilus</name>
    <dbReference type="NCBI Taxonomy" id="418702"/>
    <lineage>
        <taxon>Bacteria</taxon>
        <taxon>Pseudomonadati</taxon>
        <taxon>Pseudomonadota</taxon>
        <taxon>Betaproteobacteria</taxon>
        <taxon>Rhodocyclales</taxon>
        <taxon>Azonexaceae</taxon>
        <taxon>Azonexus</taxon>
    </lineage>
</organism>
<name>A0ABZ2XJM1_9RHOO</name>
<keyword evidence="5" id="KW-1185">Reference proteome</keyword>
<dbReference type="PANTHER" id="PTHR44825">
    <property type="match status" value="1"/>
</dbReference>
<dbReference type="Proteomes" id="UP001479520">
    <property type="component" value="Chromosome"/>
</dbReference>
<dbReference type="PANTHER" id="PTHR44825:SF1">
    <property type="entry name" value="DNAJ HOMOLOG SUBFAMILY C MEMBER 4"/>
    <property type="match status" value="1"/>
</dbReference>
<dbReference type="Pfam" id="PF00226">
    <property type="entry name" value="DnaJ"/>
    <property type="match status" value="1"/>
</dbReference>
<dbReference type="RefSeq" id="WP_341744355.1">
    <property type="nucleotide sequence ID" value="NZ_CP151406.1"/>
</dbReference>
<proteinExistence type="predicted"/>
<dbReference type="InterPro" id="IPR001623">
    <property type="entry name" value="DnaJ_domain"/>
</dbReference>
<keyword evidence="2" id="KW-1133">Transmembrane helix</keyword>
<feature type="region of interest" description="Disordered" evidence="1">
    <location>
        <begin position="72"/>
        <end position="119"/>
    </location>
</feature>
<keyword evidence="2" id="KW-0812">Transmembrane</keyword>
<dbReference type="PROSITE" id="PS50076">
    <property type="entry name" value="DNAJ_2"/>
    <property type="match status" value="1"/>
</dbReference>
<feature type="domain" description="J" evidence="3">
    <location>
        <begin position="6"/>
        <end position="71"/>
    </location>
</feature>
<dbReference type="Gene3D" id="1.10.287.110">
    <property type="entry name" value="DnaJ domain"/>
    <property type="match status" value="1"/>
</dbReference>
<dbReference type="EMBL" id="CP151406">
    <property type="protein sequence ID" value="WZJ22775.1"/>
    <property type="molecule type" value="Genomic_DNA"/>
</dbReference>
<accession>A0ABZ2XJM1</accession>
<dbReference type="SMART" id="SM00271">
    <property type="entry name" value="DnaJ"/>
    <property type="match status" value="1"/>
</dbReference>
<protein>
    <submittedName>
        <fullName evidence="4">J domain-containing protein</fullName>
    </submittedName>
</protein>
<gene>
    <name evidence="4" type="ORF">AADV58_06440</name>
</gene>
<evidence type="ECO:0000256" key="2">
    <source>
        <dbReference type="SAM" id="Phobius"/>
    </source>
</evidence>
<dbReference type="SUPFAM" id="SSF46565">
    <property type="entry name" value="Chaperone J-domain"/>
    <property type="match status" value="1"/>
</dbReference>
<sequence length="158" mass="17071">MPSIHSHYENLRIARNAPPAVIRAAYRALAQEYHPDRNHGSTDAARIMVLLNEAYRVLSDDTLRKEHDEWLRQAETALAPEPVSEGNPTSSSSKDNGGASTRATGNPSAAAHTSGHYGETSNSVNSVFGEITSNPKQHLPYLIGLGLLALLLLWGYAG</sequence>
<dbReference type="InterPro" id="IPR052763">
    <property type="entry name" value="DnaJ_C4"/>
</dbReference>
<evidence type="ECO:0000313" key="4">
    <source>
        <dbReference type="EMBL" id="WZJ22775.1"/>
    </source>
</evidence>
<dbReference type="InterPro" id="IPR036869">
    <property type="entry name" value="J_dom_sf"/>
</dbReference>
<feature type="compositionally biased region" description="Polar residues" evidence="1">
    <location>
        <begin position="86"/>
        <end position="107"/>
    </location>
</feature>
<evidence type="ECO:0000313" key="5">
    <source>
        <dbReference type="Proteomes" id="UP001479520"/>
    </source>
</evidence>
<reference evidence="4 5" key="1">
    <citation type="submission" date="2024-04" db="EMBL/GenBank/DDBJ databases">
        <title>Dissimilatory iodate-reducing microorganisms contribute to the enrichment of iodine in groundwater.</title>
        <authorList>
            <person name="Jiang Z."/>
        </authorList>
    </citation>
    <scope>NUCLEOTIDE SEQUENCE [LARGE SCALE GENOMIC DNA]</scope>
    <source>
        <strain evidence="4 5">NCP973</strain>
    </source>
</reference>
<feature type="transmembrane region" description="Helical" evidence="2">
    <location>
        <begin position="139"/>
        <end position="157"/>
    </location>
</feature>
<evidence type="ECO:0000256" key="1">
    <source>
        <dbReference type="SAM" id="MobiDB-lite"/>
    </source>
</evidence>
<dbReference type="CDD" id="cd06257">
    <property type="entry name" value="DnaJ"/>
    <property type="match status" value="1"/>
</dbReference>
<dbReference type="PRINTS" id="PR00625">
    <property type="entry name" value="JDOMAIN"/>
</dbReference>
<evidence type="ECO:0000259" key="3">
    <source>
        <dbReference type="PROSITE" id="PS50076"/>
    </source>
</evidence>